<protein>
    <submittedName>
        <fullName evidence="1">Uncharacterized protein</fullName>
    </submittedName>
</protein>
<organism evidence="1 2">
    <name type="scientific">Pseudoduganella chitinolytica</name>
    <dbReference type="NCBI Taxonomy" id="34070"/>
    <lineage>
        <taxon>Bacteria</taxon>
        <taxon>Pseudomonadati</taxon>
        <taxon>Pseudomonadota</taxon>
        <taxon>Betaproteobacteria</taxon>
        <taxon>Burkholderiales</taxon>
        <taxon>Oxalobacteraceae</taxon>
        <taxon>Telluria group</taxon>
        <taxon>Pseudoduganella</taxon>
    </lineage>
</organism>
<evidence type="ECO:0000313" key="2">
    <source>
        <dbReference type="Proteomes" id="UP001216510"/>
    </source>
</evidence>
<evidence type="ECO:0000313" key="1">
    <source>
        <dbReference type="EMBL" id="WEF35241.1"/>
    </source>
</evidence>
<proteinExistence type="predicted"/>
<reference evidence="1 2" key="1">
    <citation type="submission" date="2023-02" db="EMBL/GenBank/DDBJ databases">
        <title>Gemone sequence of Telluria chitinolytica ACM 3522T.</title>
        <authorList>
            <person name="Frediansyah A."/>
            <person name="Miess H."/>
            <person name="Gross H."/>
        </authorList>
    </citation>
    <scope>NUCLEOTIDE SEQUENCE [LARGE SCALE GENOMIC DNA]</scope>
    <source>
        <strain evidence="1 2">ACM 3522</strain>
    </source>
</reference>
<accession>A0ABY8BK08</accession>
<gene>
    <name evidence="1" type="ORF">PX653_10935</name>
</gene>
<dbReference type="EMBL" id="CP119083">
    <property type="protein sequence ID" value="WEF35241.1"/>
    <property type="molecule type" value="Genomic_DNA"/>
</dbReference>
<sequence>MHSSPPIILQHSRQSARKAAALMLGLGFIAALQGCVAGLQGARAWRGEGSNVRIQVCLPTRVVEFDEIVLDRLRNHPLWAYPEAELALAPRTVRRVKPSADARTAARLLLRYEEVFNDSPGLSAGVLSLRDSTVHGQPVFDKGSPDRGSTASAMGITLPSPDNGVTYWFVYPHDIPADGFSAWMEPASMIPVGHKSDPALALMERRQLPSYPVSRDAPRMRYARVPRPSPQRDPATDSLPALYTARERFKLPDSPPTYAYEFVEPAGQPIPACR</sequence>
<keyword evidence="2" id="KW-1185">Reference proteome</keyword>
<name>A0ABY8BK08_9BURK</name>
<dbReference type="RefSeq" id="WP_277417907.1">
    <property type="nucleotide sequence ID" value="NZ_CP119083.1"/>
</dbReference>
<dbReference type="Proteomes" id="UP001216510">
    <property type="component" value="Chromosome"/>
</dbReference>